<keyword evidence="8" id="KW-1185">Reference proteome</keyword>
<organism evidence="7 8">
    <name type="scientific">Elysia crispata</name>
    <name type="common">lettuce slug</name>
    <dbReference type="NCBI Taxonomy" id="231223"/>
    <lineage>
        <taxon>Eukaryota</taxon>
        <taxon>Metazoa</taxon>
        <taxon>Spiralia</taxon>
        <taxon>Lophotrochozoa</taxon>
        <taxon>Mollusca</taxon>
        <taxon>Gastropoda</taxon>
        <taxon>Heterobranchia</taxon>
        <taxon>Euthyneura</taxon>
        <taxon>Panpulmonata</taxon>
        <taxon>Sacoglossa</taxon>
        <taxon>Placobranchoidea</taxon>
        <taxon>Plakobranchidae</taxon>
        <taxon>Elysia</taxon>
    </lineage>
</organism>
<dbReference type="GO" id="GO:0022857">
    <property type="term" value="F:transmembrane transporter activity"/>
    <property type="evidence" value="ECO:0007669"/>
    <property type="project" value="InterPro"/>
</dbReference>
<dbReference type="Proteomes" id="UP001283361">
    <property type="component" value="Unassembled WGS sequence"/>
</dbReference>
<feature type="transmembrane region" description="Helical" evidence="5">
    <location>
        <begin position="180"/>
        <end position="203"/>
    </location>
</feature>
<keyword evidence="3 5" id="KW-1133">Transmembrane helix</keyword>
<feature type="transmembrane region" description="Helical" evidence="5">
    <location>
        <begin position="343"/>
        <end position="361"/>
    </location>
</feature>
<evidence type="ECO:0000256" key="2">
    <source>
        <dbReference type="ARBA" id="ARBA00022692"/>
    </source>
</evidence>
<accession>A0AAE1CKN9</accession>
<dbReference type="InterPro" id="IPR011701">
    <property type="entry name" value="MFS"/>
</dbReference>
<dbReference type="EMBL" id="JAWDGP010007852">
    <property type="protein sequence ID" value="KAK3702650.1"/>
    <property type="molecule type" value="Genomic_DNA"/>
</dbReference>
<feature type="domain" description="Major facilitator superfamily (MFS) profile" evidence="6">
    <location>
        <begin position="24"/>
        <end position="457"/>
    </location>
</feature>
<feature type="transmembrane region" description="Helical" evidence="5">
    <location>
        <begin position="400"/>
        <end position="423"/>
    </location>
</feature>
<name>A0AAE1CKN9_9GAST</name>
<evidence type="ECO:0000313" key="7">
    <source>
        <dbReference type="EMBL" id="KAK3702650.1"/>
    </source>
</evidence>
<feature type="transmembrane region" description="Helical" evidence="5">
    <location>
        <begin position="12"/>
        <end position="36"/>
    </location>
</feature>
<feature type="transmembrane region" description="Helical" evidence="5">
    <location>
        <begin position="367"/>
        <end position="388"/>
    </location>
</feature>
<keyword evidence="2 5" id="KW-0812">Transmembrane</keyword>
<keyword evidence="4 5" id="KW-0472">Membrane</keyword>
<evidence type="ECO:0000256" key="3">
    <source>
        <dbReference type="ARBA" id="ARBA00022989"/>
    </source>
</evidence>
<reference evidence="7" key="1">
    <citation type="journal article" date="2023" name="G3 (Bethesda)">
        <title>A reference genome for the long-term kleptoplast-retaining sea slug Elysia crispata morphotype clarki.</title>
        <authorList>
            <person name="Eastman K.E."/>
            <person name="Pendleton A.L."/>
            <person name="Shaikh M.A."/>
            <person name="Suttiyut T."/>
            <person name="Ogas R."/>
            <person name="Tomko P."/>
            <person name="Gavelis G."/>
            <person name="Widhalm J.R."/>
            <person name="Wisecaver J.H."/>
        </authorList>
    </citation>
    <scope>NUCLEOTIDE SEQUENCE</scope>
    <source>
        <strain evidence="7">ECLA1</strain>
    </source>
</reference>
<evidence type="ECO:0000259" key="6">
    <source>
        <dbReference type="PROSITE" id="PS50850"/>
    </source>
</evidence>
<proteinExistence type="predicted"/>
<gene>
    <name evidence="7" type="ORF">RRG08_042638</name>
</gene>
<feature type="transmembrane region" description="Helical" evidence="5">
    <location>
        <begin position="83"/>
        <end position="105"/>
    </location>
</feature>
<dbReference type="PANTHER" id="PTHR23507:SF1">
    <property type="entry name" value="FI18259P1-RELATED"/>
    <property type="match status" value="1"/>
</dbReference>
<dbReference type="AlphaFoldDB" id="A0AAE1CKN9"/>
<comment type="caution">
    <text evidence="7">The sequence shown here is derived from an EMBL/GenBank/DDBJ whole genome shotgun (WGS) entry which is preliminary data.</text>
</comment>
<evidence type="ECO:0000256" key="1">
    <source>
        <dbReference type="ARBA" id="ARBA00004141"/>
    </source>
</evidence>
<dbReference type="InterPro" id="IPR036259">
    <property type="entry name" value="MFS_trans_sf"/>
</dbReference>
<evidence type="ECO:0000256" key="4">
    <source>
        <dbReference type="ARBA" id="ARBA00023136"/>
    </source>
</evidence>
<sequence length="490" mass="54390">MGKNIYIRFCGFQFDLANITVEPVLFLYMFANFLYFPSYQALIFNKVCMHSYNESFCEDLQHNESFKDDHAHEDNDVTSKTSYWTLNSNIALTTTSFFTTILFLGPFGDKWGRKVPVMLPCFGGLLSYLSAVLNAKFMAAPLVYLIVGPIMNGLCGGYIACLMAVYSFVGHISSPATKMIRVGIVEAMVFLAGAVGVFVSGPILEKEGYVVTFSLLCITTGVAIIYAAIWLENVQAATSEMLERESCGRAMLRFLSETLQCVRKTRRGWTLPALILQVLVLDVLMLCTSGDMDISLLYLRESLGFSQTMYGYVKGLDNFMRFSTLVLILPFVKKLTTVKDLPLVIFGLLSYAADFAITGLAQTKWLIFLAVIVGMFKGIPSAGLRANMSIMVSSEEQGRLFGLIAASESVVSLLASLLFNQLYPATLSFMPGLCYLLATGLITVMIFVVAFVHFKIKRVDLGETPYMNFQEEENQVVNDPAWWRPVGLGS</sequence>
<comment type="subcellular location">
    <subcellularLocation>
        <location evidence="1">Membrane</location>
        <topology evidence="1">Multi-pass membrane protein</topology>
    </subcellularLocation>
</comment>
<dbReference type="SUPFAM" id="SSF103473">
    <property type="entry name" value="MFS general substrate transporter"/>
    <property type="match status" value="1"/>
</dbReference>
<dbReference type="InterPro" id="IPR020846">
    <property type="entry name" value="MFS_dom"/>
</dbReference>
<evidence type="ECO:0000313" key="8">
    <source>
        <dbReference type="Proteomes" id="UP001283361"/>
    </source>
</evidence>
<dbReference type="GO" id="GO:0016020">
    <property type="term" value="C:membrane"/>
    <property type="evidence" value="ECO:0007669"/>
    <property type="project" value="UniProtKB-SubCell"/>
</dbReference>
<dbReference type="Gene3D" id="1.20.1250.20">
    <property type="entry name" value="MFS general substrate transporter like domains"/>
    <property type="match status" value="1"/>
</dbReference>
<protein>
    <recommendedName>
        <fullName evidence="6">Major facilitator superfamily (MFS) profile domain-containing protein</fullName>
    </recommendedName>
</protein>
<evidence type="ECO:0000256" key="5">
    <source>
        <dbReference type="SAM" id="Phobius"/>
    </source>
</evidence>
<feature type="transmembrane region" description="Helical" evidence="5">
    <location>
        <begin position="117"/>
        <end position="137"/>
    </location>
</feature>
<dbReference type="PROSITE" id="PS50850">
    <property type="entry name" value="MFS"/>
    <property type="match status" value="1"/>
</dbReference>
<feature type="transmembrane region" description="Helical" evidence="5">
    <location>
        <begin position="429"/>
        <end position="452"/>
    </location>
</feature>
<feature type="transmembrane region" description="Helical" evidence="5">
    <location>
        <begin position="143"/>
        <end position="168"/>
    </location>
</feature>
<dbReference type="Pfam" id="PF07690">
    <property type="entry name" value="MFS_1"/>
    <property type="match status" value="1"/>
</dbReference>
<feature type="transmembrane region" description="Helical" evidence="5">
    <location>
        <begin position="209"/>
        <end position="231"/>
    </location>
</feature>
<dbReference type="PANTHER" id="PTHR23507">
    <property type="entry name" value="ZGC:174356"/>
    <property type="match status" value="1"/>
</dbReference>